<evidence type="ECO:0000256" key="3">
    <source>
        <dbReference type="ARBA" id="ARBA00012328"/>
    </source>
</evidence>
<evidence type="ECO:0000259" key="14">
    <source>
        <dbReference type="Pfam" id="PF20260"/>
    </source>
</evidence>
<dbReference type="PIRSF" id="PIRSF015601">
    <property type="entry name" value="MTase_slr0722"/>
    <property type="match status" value="1"/>
</dbReference>
<dbReference type="InterPro" id="IPR046887">
    <property type="entry name" value="RsmE_PUA-like"/>
</dbReference>
<accession>A0A2K9EJJ1</accession>
<comment type="catalytic activity">
    <reaction evidence="11 12">
        <text>uridine(1498) in 16S rRNA + S-adenosyl-L-methionine = N(3)-methyluridine(1498) in 16S rRNA + S-adenosyl-L-homocysteine + H(+)</text>
        <dbReference type="Rhea" id="RHEA:42920"/>
        <dbReference type="Rhea" id="RHEA-COMP:10283"/>
        <dbReference type="Rhea" id="RHEA-COMP:10284"/>
        <dbReference type="ChEBI" id="CHEBI:15378"/>
        <dbReference type="ChEBI" id="CHEBI:57856"/>
        <dbReference type="ChEBI" id="CHEBI:59789"/>
        <dbReference type="ChEBI" id="CHEBI:65315"/>
        <dbReference type="ChEBI" id="CHEBI:74502"/>
        <dbReference type="EC" id="2.1.1.193"/>
    </reaction>
</comment>
<dbReference type="Proteomes" id="UP000233534">
    <property type="component" value="Chromosome"/>
</dbReference>
<dbReference type="PANTHER" id="PTHR30027">
    <property type="entry name" value="RIBOSOMAL RNA SMALL SUBUNIT METHYLTRANSFERASE E"/>
    <property type="match status" value="1"/>
</dbReference>
<proteinExistence type="inferred from homology"/>
<dbReference type="NCBIfam" id="TIGR00046">
    <property type="entry name" value="RsmE family RNA methyltransferase"/>
    <property type="match status" value="1"/>
</dbReference>
<evidence type="ECO:0000256" key="11">
    <source>
        <dbReference type="ARBA" id="ARBA00047944"/>
    </source>
</evidence>
<dbReference type="AlphaFoldDB" id="A0A2K9EJJ1"/>
<organism evidence="15 16">
    <name type="scientific">Acetivibrio saccincola</name>
    <dbReference type="NCBI Taxonomy" id="1677857"/>
    <lineage>
        <taxon>Bacteria</taxon>
        <taxon>Bacillati</taxon>
        <taxon>Bacillota</taxon>
        <taxon>Clostridia</taxon>
        <taxon>Eubacteriales</taxon>
        <taxon>Oscillospiraceae</taxon>
        <taxon>Acetivibrio</taxon>
    </lineage>
</organism>
<dbReference type="InterPro" id="IPR006700">
    <property type="entry name" value="RsmE"/>
</dbReference>
<evidence type="ECO:0000256" key="7">
    <source>
        <dbReference type="ARBA" id="ARBA00022603"/>
    </source>
</evidence>
<comment type="similarity">
    <text evidence="2 12">Belongs to the RNA methyltransferase RsmE family.</text>
</comment>
<reference evidence="15" key="1">
    <citation type="submission" date="2017-12" db="EMBL/GenBank/DDBJ databases">
        <title>Complete genome sequence of Herbivorax saccincola GGR1, a novel Cellulosome-producing hydrolytic bacterium in a thermophilic biogas plant, established by Illumina and Nanopore MinION sequencing.</title>
        <authorList>
            <person name="Pechtl A."/>
            <person name="Ruckert C."/>
            <person name="Koeck D.E."/>
            <person name="Maus I."/>
            <person name="Winkler A."/>
            <person name="Kalinowski J."/>
            <person name="Puhler A."/>
            <person name="Schwarz W.W."/>
            <person name="Zverlov V.V."/>
            <person name="Schluter A."/>
            <person name="Liebl W."/>
        </authorList>
    </citation>
    <scope>NUCLEOTIDE SEQUENCE [LARGE SCALE GENOMIC DNA]</scope>
    <source>
        <strain evidence="15">GGR1</strain>
    </source>
</reference>
<evidence type="ECO:0000259" key="13">
    <source>
        <dbReference type="Pfam" id="PF04452"/>
    </source>
</evidence>
<dbReference type="Pfam" id="PF04452">
    <property type="entry name" value="Methyltrans_RNA"/>
    <property type="match status" value="1"/>
</dbReference>
<feature type="domain" description="Ribosomal RNA small subunit methyltransferase E PUA-like" evidence="14">
    <location>
        <begin position="25"/>
        <end position="71"/>
    </location>
</feature>
<dbReference type="SUPFAM" id="SSF75217">
    <property type="entry name" value="alpha/beta knot"/>
    <property type="match status" value="1"/>
</dbReference>
<dbReference type="InterPro" id="IPR029028">
    <property type="entry name" value="Alpha/beta_knot_MTases"/>
</dbReference>
<dbReference type="NCBIfam" id="NF008692">
    <property type="entry name" value="PRK11713.1-5"/>
    <property type="match status" value="1"/>
</dbReference>
<dbReference type="SUPFAM" id="SSF88697">
    <property type="entry name" value="PUA domain-like"/>
    <property type="match status" value="1"/>
</dbReference>
<dbReference type="Pfam" id="PF20260">
    <property type="entry name" value="PUA_4"/>
    <property type="match status" value="1"/>
</dbReference>
<dbReference type="EMBL" id="CP025197">
    <property type="protein sequence ID" value="AUG58143.1"/>
    <property type="molecule type" value="Genomic_DNA"/>
</dbReference>
<evidence type="ECO:0000313" key="15">
    <source>
        <dbReference type="EMBL" id="AUG58143.1"/>
    </source>
</evidence>
<dbReference type="GO" id="GO:0070042">
    <property type="term" value="F:rRNA (uridine-N3-)-methyltransferase activity"/>
    <property type="evidence" value="ECO:0007669"/>
    <property type="project" value="TreeGrafter"/>
</dbReference>
<comment type="subcellular location">
    <subcellularLocation>
        <location evidence="1 12">Cytoplasm</location>
    </subcellularLocation>
</comment>
<evidence type="ECO:0000256" key="12">
    <source>
        <dbReference type="PIRNR" id="PIRNR015601"/>
    </source>
</evidence>
<dbReference type="PANTHER" id="PTHR30027:SF3">
    <property type="entry name" value="16S RRNA (URACIL(1498)-N(3))-METHYLTRANSFERASE"/>
    <property type="match status" value="1"/>
</dbReference>
<comment type="function">
    <text evidence="10 12">Specifically methylates the N3 position of the uracil ring of uridine 1498 (m3U1498) in 16S rRNA. Acts on the fully assembled 30S ribosomal subunit.</text>
</comment>
<sequence length="255" mass="28578">MGGDCVQMSKFFVKSENISSDLITITGEDVIHIKKVLRLKNGDNIIVSDGLGTDYNVEIHEIHSHKVETKIISSYKNISEPPVNTILFQGIPKSDKMDYIIQKGVELGVNKIVPVVTERTIVKISKDNYKKKHERWNRISMEAAKQCNRGIVPEVGYPVNFKDVVETLPGDALKILPYEKEKSQGIKGILKEKSNNKDIYIFIGPEGGFCEKEIELALKNDFNIISLGPRILRTETAGIVVLSILMYELGDVGYV</sequence>
<protein>
    <recommendedName>
        <fullName evidence="4 12">Ribosomal RNA small subunit methyltransferase E</fullName>
        <ecNumber evidence="3 12">2.1.1.193</ecNumber>
    </recommendedName>
</protein>
<name>A0A2K9EJJ1_9FIRM</name>
<dbReference type="Gene3D" id="2.40.240.20">
    <property type="entry name" value="Hypothetical PUA domain-like, domain 1"/>
    <property type="match status" value="1"/>
</dbReference>
<dbReference type="InterPro" id="IPR046886">
    <property type="entry name" value="RsmE_MTase_dom"/>
</dbReference>
<dbReference type="GO" id="GO:0005737">
    <property type="term" value="C:cytoplasm"/>
    <property type="evidence" value="ECO:0007669"/>
    <property type="project" value="UniProtKB-SubCell"/>
</dbReference>
<keyword evidence="8 12" id="KW-0808">Transferase</keyword>
<evidence type="ECO:0000256" key="5">
    <source>
        <dbReference type="ARBA" id="ARBA00022490"/>
    </source>
</evidence>
<keyword evidence="7 12" id="KW-0489">Methyltransferase</keyword>
<dbReference type="CDD" id="cd18084">
    <property type="entry name" value="RsmE-like"/>
    <property type="match status" value="1"/>
</dbReference>
<dbReference type="EC" id="2.1.1.193" evidence="3 12"/>
<feature type="domain" description="Ribosomal RNA small subunit methyltransferase E methyltransferase" evidence="13">
    <location>
        <begin position="80"/>
        <end position="246"/>
    </location>
</feature>
<keyword evidence="5 12" id="KW-0963">Cytoplasm</keyword>
<evidence type="ECO:0000256" key="9">
    <source>
        <dbReference type="ARBA" id="ARBA00022691"/>
    </source>
</evidence>
<dbReference type="GO" id="GO:0070475">
    <property type="term" value="P:rRNA base methylation"/>
    <property type="evidence" value="ECO:0007669"/>
    <property type="project" value="TreeGrafter"/>
</dbReference>
<dbReference type="InterPro" id="IPR029026">
    <property type="entry name" value="tRNA_m1G_MTases_N"/>
</dbReference>
<evidence type="ECO:0000313" key="16">
    <source>
        <dbReference type="Proteomes" id="UP000233534"/>
    </source>
</evidence>
<gene>
    <name evidence="15" type="primary">rsmE</name>
    <name evidence="15" type="ORF">HVS_11245</name>
</gene>
<dbReference type="KEGG" id="hsc:HVS_11245"/>
<evidence type="ECO:0000256" key="6">
    <source>
        <dbReference type="ARBA" id="ARBA00022552"/>
    </source>
</evidence>
<evidence type="ECO:0000256" key="10">
    <source>
        <dbReference type="ARBA" id="ARBA00025699"/>
    </source>
</evidence>
<evidence type="ECO:0000256" key="4">
    <source>
        <dbReference type="ARBA" id="ARBA00013673"/>
    </source>
</evidence>
<keyword evidence="6 12" id="KW-0698">rRNA processing</keyword>
<dbReference type="Gene3D" id="3.40.1280.10">
    <property type="match status" value="1"/>
</dbReference>
<evidence type="ECO:0000256" key="2">
    <source>
        <dbReference type="ARBA" id="ARBA00005528"/>
    </source>
</evidence>
<keyword evidence="9 12" id="KW-0949">S-adenosyl-L-methionine</keyword>
<evidence type="ECO:0000256" key="8">
    <source>
        <dbReference type="ARBA" id="ARBA00022679"/>
    </source>
</evidence>
<dbReference type="InterPro" id="IPR015947">
    <property type="entry name" value="PUA-like_sf"/>
</dbReference>
<keyword evidence="16" id="KW-1185">Reference proteome</keyword>
<evidence type="ECO:0000256" key="1">
    <source>
        <dbReference type="ARBA" id="ARBA00004496"/>
    </source>
</evidence>